<feature type="region of interest" description="Disordered" evidence="7">
    <location>
        <begin position="332"/>
        <end position="355"/>
    </location>
</feature>
<sequence>MLSQKKPPKVICSSKPAHLAQLLSDQNTFKCLQHNRMLPICEFAAGLFDPIDPSLPSFTHPAYELSSLFGPAPDTAREEEEVPQTFGDFLRDDRDPPPPPSRRAFGLYPLGNLHPATVTINSTTVNVPPPTIEEISEYLVAFFAGWAVRLQPTVTMIAADEPISRQRTRKVSIPTVSLVFPADDCSFPLATRPLHRHRTTPRFLPQSCLLRRLNGMHILRVLTEKIPRGCMTAIGVTAHDLYELEAGDNEDDAGVRWTDQDSEKKRGRKKAARTRSRRAQSPSSSDGSNDEEEDTGDGTLTVMGRATGDHVCVCSVYQFAPVPHIRPAGEATSSLATTHGSPAAPRSPAPTPTATSGLLHRRWLIRVLQTLCHELMHTLFLDHCVYYGCLMNACVDPTRGDAEDVARFAAGGIEGPIKDADLRHDPIDVCPICLRKLAVSLGGFDPDSRNRALLDYFTRHDLAQQAHWMRQRLAECVKATALSA</sequence>
<keyword evidence="9" id="KW-1185">Reference proteome</keyword>
<dbReference type="PANTHER" id="PTHR15910:SF1">
    <property type="entry name" value="ARCHAEMETZINCIN-2"/>
    <property type="match status" value="1"/>
</dbReference>
<dbReference type="SUPFAM" id="SSF55486">
    <property type="entry name" value="Metalloproteases ('zincins'), catalytic domain"/>
    <property type="match status" value="1"/>
</dbReference>
<evidence type="ECO:0000313" key="9">
    <source>
        <dbReference type="Proteomes" id="UP001141327"/>
    </source>
</evidence>
<comment type="caution">
    <text evidence="8">The sequence shown here is derived from an EMBL/GenBank/DDBJ whole genome shotgun (WGS) entry which is preliminary data.</text>
</comment>
<comment type="cofactor">
    <cofactor evidence="1">
        <name>Zn(2+)</name>
        <dbReference type="ChEBI" id="CHEBI:29105"/>
    </cofactor>
</comment>
<organism evidence="8 9">
    <name type="scientific">Paratrimastix pyriformis</name>
    <dbReference type="NCBI Taxonomy" id="342808"/>
    <lineage>
        <taxon>Eukaryota</taxon>
        <taxon>Metamonada</taxon>
        <taxon>Preaxostyla</taxon>
        <taxon>Paratrimastigidae</taxon>
        <taxon>Paratrimastix</taxon>
    </lineage>
</organism>
<feature type="compositionally biased region" description="Basic residues" evidence="7">
    <location>
        <begin position="265"/>
        <end position="278"/>
    </location>
</feature>
<dbReference type="InterPro" id="IPR024079">
    <property type="entry name" value="MetalloPept_cat_dom_sf"/>
</dbReference>
<keyword evidence="2" id="KW-0645">Protease</keyword>
<dbReference type="PANTHER" id="PTHR15910">
    <property type="entry name" value="ARCHAEMETZINCIN"/>
    <property type="match status" value="1"/>
</dbReference>
<feature type="region of interest" description="Disordered" evidence="7">
    <location>
        <begin position="70"/>
        <end position="100"/>
    </location>
</feature>
<name>A0ABQ8UUU3_9EUKA</name>
<keyword evidence="3" id="KW-0479">Metal-binding</keyword>
<evidence type="ECO:0000256" key="7">
    <source>
        <dbReference type="SAM" id="MobiDB-lite"/>
    </source>
</evidence>
<dbReference type="EMBL" id="JAPMOS010000001">
    <property type="protein sequence ID" value="KAJ4462879.1"/>
    <property type="molecule type" value="Genomic_DNA"/>
</dbReference>
<keyword evidence="4" id="KW-0378">Hydrolase</keyword>
<proteinExistence type="predicted"/>
<keyword evidence="5" id="KW-0862">Zinc</keyword>
<evidence type="ECO:0000313" key="8">
    <source>
        <dbReference type="EMBL" id="KAJ4462879.1"/>
    </source>
</evidence>
<keyword evidence="6" id="KW-0482">Metalloprotease</keyword>
<gene>
    <name evidence="8" type="ORF">PAPYR_87</name>
</gene>
<accession>A0ABQ8UUU3</accession>
<protein>
    <submittedName>
        <fullName evidence="8">Uncharacterized protein</fullName>
    </submittedName>
</protein>
<evidence type="ECO:0000256" key="2">
    <source>
        <dbReference type="ARBA" id="ARBA00022670"/>
    </source>
</evidence>
<evidence type="ECO:0000256" key="3">
    <source>
        <dbReference type="ARBA" id="ARBA00022723"/>
    </source>
</evidence>
<reference evidence="8" key="1">
    <citation type="journal article" date="2022" name="bioRxiv">
        <title>Genomics of Preaxostyla Flagellates Illuminates Evolutionary Transitions and the Path Towards Mitochondrial Loss.</title>
        <authorList>
            <person name="Novak L.V.F."/>
            <person name="Treitli S.C."/>
            <person name="Pyrih J."/>
            <person name="Halakuc P."/>
            <person name="Pipaliya S.V."/>
            <person name="Vacek V."/>
            <person name="Brzon O."/>
            <person name="Soukal P."/>
            <person name="Eme L."/>
            <person name="Dacks J.B."/>
            <person name="Karnkowska A."/>
            <person name="Elias M."/>
            <person name="Hampl V."/>
        </authorList>
    </citation>
    <scope>NUCLEOTIDE SEQUENCE</scope>
    <source>
        <strain evidence="8">RCP-MX</strain>
    </source>
</reference>
<dbReference type="Proteomes" id="UP001141327">
    <property type="component" value="Unassembled WGS sequence"/>
</dbReference>
<dbReference type="Gene3D" id="3.40.390.10">
    <property type="entry name" value="Collagenase (Catalytic Domain)"/>
    <property type="match status" value="1"/>
</dbReference>
<evidence type="ECO:0000256" key="6">
    <source>
        <dbReference type="ARBA" id="ARBA00023049"/>
    </source>
</evidence>
<dbReference type="InterPro" id="IPR012962">
    <property type="entry name" value="Pept_M54_archaemetzincn"/>
</dbReference>
<evidence type="ECO:0000256" key="5">
    <source>
        <dbReference type="ARBA" id="ARBA00022833"/>
    </source>
</evidence>
<evidence type="ECO:0000256" key="4">
    <source>
        <dbReference type="ARBA" id="ARBA00022801"/>
    </source>
</evidence>
<feature type="region of interest" description="Disordered" evidence="7">
    <location>
        <begin position="251"/>
        <end position="301"/>
    </location>
</feature>
<evidence type="ECO:0000256" key="1">
    <source>
        <dbReference type="ARBA" id="ARBA00001947"/>
    </source>
</evidence>